<name>A0A7T7CE82_9BACI</name>
<accession>A0A7T7CE82</accession>
<evidence type="ECO:0000313" key="1">
    <source>
        <dbReference type="EMBL" id="QQK78783.1"/>
    </source>
</evidence>
<proteinExistence type="predicted"/>
<evidence type="ECO:0000313" key="2">
    <source>
        <dbReference type="Proteomes" id="UP000595349"/>
    </source>
</evidence>
<sequence length="333" mass="39214">MELQKYVSEVVETLGGVVIPEEYALCQVLIPEEYKNYFQGRTDLTLAFDFEVSQEKPEAEFVTFGSYFLDQLLELASEKAKSTVRFVEIERLELANPLKKIQQSMPDEAGKMTITEERQIMGAWEMFQFKVFYISDQKEASPKEIWVNLLTDQVDHTIQEQQNRIIYQQAPLYNLPFPKTFDLQHGFEVAMANVQQQAENEKNTRLEDQEFQQDIDRIKEYYTELMEENKKRASRKGLTEEKKKDIEAKTNAIALERDKQLLDIKNKYDVQIEPALEHAILYCIPIIEYRVDIQFRGEQQEKIFYYNPITKQFTTQRSSPTSSKNVLNDTTYR</sequence>
<gene>
    <name evidence="1" type="ORF">HUG20_01925</name>
</gene>
<dbReference type="AlphaFoldDB" id="A0A7T7CE82"/>
<keyword evidence="2" id="KW-1185">Reference proteome</keyword>
<protein>
    <submittedName>
        <fullName evidence="1">Uncharacterized protein</fullName>
    </submittedName>
</protein>
<dbReference type="Proteomes" id="UP000595349">
    <property type="component" value="Chromosome"/>
</dbReference>
<reference evidence="1 2" key="1">
    <citation type="submission" date="2020-06" db="EMBL/GenBank/DDBJ databases">
        <title>Genomic analysis of Salicibibacter sp. NKC21-4.</title>
        <authorList>
            <person name="Oh Y.J."/>
        </authorList>
    </citation>
    <scope>NUCLEOTIDE SEQUENCE [LARGE SCALE GENOMIC DNA]</scope>
    <source>
        <strain evidence="1 2">NKC21-4</strain>
    </source>
</reference>
<organism evidence="1 2">
    <name type="scientific">Salicibibacter cibi</name>
    <dbReference type="NCBI Taxonomy" id="2743001"/>
    <lineage>
        <taxon>Bacteria</taxon>
        <taxon>Bacillati</taxon>
        <taxon>Bacillota</taxon>
        <taxon>Bacilli</taxon>
        <taxon>Bacillales</taxon>
        <taxon>Bacillaceae</taxon>
        <taxon>Salicibibacter</taxon>
    </lineage>
</organism>
<dbReference type="KEGG" id="scib:HUG20_01925"/>
<dbReference type="RefSeq" id="WP_200087409.1">
    <property type="nucleotide sequence ID" value="NZ_CP054706.1"/>
</dbReference>
<dbReference type="EMBL" id="CP054706">
    <property type="protein sequence ID" value="QQK78783.1"/>
    <property type="molecule type" value="Genomic_DNA"/>
</dbReference>